<reference evidence="4 5" key="1">
    <citation type="journal article" date="2012" name="BMC Genomics">
        <title>Comparative genomic analysis and phylogenetic position of Theileria equi.</title>
        <authorList>
            <person name="Kappmeyer L.S."/>
            <person name="Thiagarajan M."/>
            <person name="Herndon D.R."/>
            <person name="Ramsay J.D."/>
            <person name="Caler E."/>
            <person name="Djikeng A."/>
            <person name="Gillespie J.J."/>
            <person name="Lau A.O."/>
            <person name="Roalson E.H."/>
            <person name="Silva J.C."/>
            <person name="Silva M.G."/>
            <person name="Suarez C.E."/>
            <person name="Ueti M.W."/>
            <person name="Nene V.M."/>
            <person name="Mealey R.H."/>
            <person name="Knowles D.P."/>
            <person name="Brayton K.A."/>
        </authorList>
    </citation>
    <scope>NUCLEOTIDE SEQUENCE [LARGE SCALE GENOMIC DNA]</scope>
    <source>
        <strain evidence="4 5">WA</strain>
    </source>
</reference>
<gene>
    <name evidence="4" type="ORF">BEWA_032360</name>
</gene>
<protein>
    <submittedName>
        <fullName evidence="4">Uncharacterized protein</fullName>
    </submittedName>
</protein>
<proteinExistence type="predicted"/>
<dbReference type="AlphaFoldDB" id="L0AYT3"/>
<dbReference type="PANTHER" id="PTHR11242">
    <property type="entry name" value="ARYL HYDROCARBON RECEPTOR INTERACTING PROTEIN RELATED"/>
    <property type="match status" value="1"/>
</dbReference>
<organism evidence="4 5">
    <name type="scientific">Theileria equi strain WA</name>
    <dbReference type="NCBI Taxonomy" id="1537102"/>
    <lineage>
        <taxon>Eukaryota</taxon>
        <taxon>Sar</taxon>
        <taxon>Alveolata</taxon>
        <taxon>Apicomplexa</taxon>
        <taxon>Aconoidasida</taxon>
        <taxon>Piroplasmida</taxon>
        <taxon>Theileriidae</taxon>
        <taxon>Theileria</taxon>
    </lineage>
</organism>
<feature type="region of interest" description="Disordered" evidence="3">
    <location>
        <begin position="56"/>
        <end position="81"/>
    </location>
</feature>
<dbReference type="SUPFAM" id="SSF48452">
    <property type="entry name" value="TPR-like"/>
    <property type="match status" value="1"/>
</dbReference>
<dbReference type="InterPro" id="IPR039663">
    <property type="entry name" value="AIP/AIPL1/TTC9"/>
</dbReference>
<dbReference type="PANTHER" id="PTHR11242:SF0">
    <property type="entry name" value="TPR_REGION DOMAIN-CONTAINING PROTEIN"/>
    <property type="match status" value="1"/>
</dbReference>
<dbReference type="SMART" id="SM00028">
    <property type="entry name" value="TPR"/>
    <property type="match status" value="2"/>
</dbReference>
<sequence>MNTMTVPSEQRDTDYARDKHEGNALFNAGDIDGAIECWSKPMRSLTFILSKGEDFGATPGDSPENSTIQDKSENGDSKGKEPTNWEKFVSLYVALSLNLSLAYLKKGEYNKCIQYCESVLEREKNNAKAFFRAIQASIKLGNYKNAQQYCKQALIYHPNGEDFQSLKQRINSYMLKDEKARQKVMRNMIKSMDDPRITKKMSIVCHILAIINKLWALVFGAAKHYSHKLFGLKSKIF</sequence>
<dbReference type="Pfam" id="PF14559">
    <property type="entry name" value="TPR_19"/>
    <property type="match status" value="1"/>
</dbReference>
<dbReference type="InterPro" id="IPR019734">
    <property type="entry name" value="TPR_rpt"/>
</dbReference>
<dbReference type="VEuPathDB" id="PiroplasmaDB:BEWA_032360"/>
<dbReference type="Gene3D" id="1.25.40.10">
    <property type="entry name" value="Tetratricopeptide repeat domain"/>
    <property type="match status" value="1"/>
</dbReference>
<dbReference type="InterPro" id="IPR011990">
    <property type="entry name" value="TPR-like_helical_dom_sf"/>
</dbReference>
<evidence type="ECO:0000256" key="2">
    <source>
        <dbReference type="ARBA" id="ARBA00022803"/>
    </source>
</evidence>
<keyword evidence="2" id="KW-0802">TPR repeat</keyword>
<keyword evidence="5" id="KW-1185">Reference proteome</keyword>
<dbReference type="KEGG" id="beq:BEWA_032360"/>
<name>L0AYT3_THEEQ</name>
<evidence type="ECO:0000256" key="3">
    <source>
        <dbReference type="SAM" id="MobiDB-lite"/>
    </source>
</evidence>
<dbReference type="RefSeq" id="XP_004830049.1">
    <property type="nucleotide sequence ID" value="XM_004829992.1"/>
</dbReference>
<accession>L0AYT3</accession>
<evidence type="ECO:0000313" key="5">
    <source>
        <dbReference type="Proteomes" id="UP000031512"/>
    </source>
</evidence>
<evidence type="ECO:0000256" key="1">
    <source>
        <dbReference type="ARBA" id="ARBA00022737"/>
    </source>
</evidence>
<dbReference type="eggNOG" id="KOG0543">
    <property type="taxonomic scope" value="Eukaryota"/>
</dbReference>
<dbReference type="OrthoDB" id="361902at2759"/>
<feature type="compositionally biased region" description="Basic and acidic residues" evidence="3">
    <location>
        <begin position="70"/>
        <end position="81"/>
    </location>
</feature>
<keyword evidence="1" id="KW-0677">Repeat</keyword>
<dbReference type="Proteomes" id="UP000031512">
    <property type="component" value="Chromosome 1"/>
</dbReference>
<dbReference type="GeneID" id="15803879"/>
<evidence type="ECO:0000313" key="4">
    <source>
        <dbReference type="EMBL" id="AFZ80383.1"/>
    </source>
</evidence>
<dbReference type="EMBL" id="CP001669">
    <property type="protein sequence ID" value="AFZ80383.1"/>
    <property type="molecule type" value="Genomic_DNA"/>
</dbReference>
<dbReference type="STRING" id="1537102.L0AYT3"/>